<evidence type="ECO:0000256" key="1">
    <source>
        <dbReference type="ARBA" id="ARBA00001561"/>
    </source>
</evidence>
<reference evidence="6 7" key="1">
    <citation type="submission" date="2020-08" db="EMBL/GenBank/DDBJ databases">
        <title>Genomic Encyclopedia of Type Strains, Phase IV (KMG-IV): sequencing the most valuable type-strain genomes for metagenomic binning, comparative biology and taxonomic classification.</title>
        <authorList>
            <person name="Goeker M."/>
        </authorList>
    </citation>
    <scope>NUCLEOTIDE SEQUENCE [LARGE SCALE GENOMIC DNA]</scope>
    <source>
        <strain evidence="6 7">DSM 103725</strain>
    </source>
</reference>
<accession>A0A7X0LK40</accession>
<dbReference type="Pfam" id="PF01510">
    <property type="entry name" value="Amidase_2"/>
    <property type="match status" value="1"/>
</dbReference>
<comment type="catalytic activity">
    <reaction evidence="1">
        <text>Hydrolyzes the link between N-acetylmuramoyl residues and L-amino acid residues in certain cell-wall glycopeptides.</text>
        <dbReference type="EC" id="3.5.1.28"/>
    </reaction>
</comment>
<dbReference type="GO" id="GO:0071555">
    <property type="term" value="P:cell wall organization"/>
    <property type="evidence" value="ECO:0007669"/>
    <property type="project" value="UniProtKB-KW"/>
</dbReference>
<feature type="domain" description="N-acetylmuramoyl-L-alanine amidase" evidence="5">
    <location>
        <begin position="112"/>
        <end position="309"/>
    </location>
</feature>
<dbReference type="Proteomes" id="UP000541810">
    <property type="component" value="Unassembled WGS sequence"/>
</dbReference>
<sequence length="325" mass="36388">MQVGLLLLVLVVLVTGCRMSPGTPVARHFDEIVVAGERFRTGTPVVLWTDPGGYDAYRVDKRFGSFDHREPEHWPAPKGDAQRYGLRDHNLTEEQLHAVRGGGWTLEQLQQVVDQFVIHYDACGTSRRCFEVLHDHRHLSAHFLLDLDGTIYQTLDVKERAWHAAHANSRSVGIEIAHIGAYARDEANPFDRWYATDADGRTRITIPDATERQSIRTPGFVGRPSRDAVVVGNLQGRDLEQYDFTDEQYDALIKLTAALHRVLPKIELDAPRGADGGVVPHLLTPDAQDQHQGLIGHYHLSEVKVDPGPAFDWGRVIQGARDLVP</sequence>
<gene>
    <name evidence="6" type="ORF">HNQ40_001047</name>
</gene>
<evidence type="ECO:0000313" key="6">
    <source>
        <dbReference type="EMBL" id="MBB6429241.1"/>
    </source>
</evidence>
<dbReference type="GO" id="GO:0009253">
    <property type="term" value="P:peptidoglycan catabolic process"/>
    <property type="evidence" value="ECO:0007669"/>
    <property type="project" value="InterPro"/>
</dbReference>
<dbReference type="EMBL" id="JACHGY010000001">
    <property type="protein sequence ID" value="MBB6429241.1"/>
    <property type="molecule type" value="Genomic_DNA"/>
</dbReference>
<dbReference type="InterPro" id="IPR036505">
    <property type="entry name" value="Amidase/PGRP_sf"/>
</dbReference>
<evidence type="ECO:0000313" key="7">
    <source>
        <dbReference type="Proteomes" id="UP000541810"/>
    </source>
</evidence>
<name>A0A7X0LK40_9BACT</name>
<dbReference type="SUPFAM" id="SSF55846">
    <property type="entry name" value="N-acetylmuramoyl-L-alanine amidase-like"/>
    <property type="match status" value="1"/>
</dbReference>
<evidence type="ECO:0000256" key="2">
    <source>
        <dbReference type="ARBA" id="ARBA00011901"/>
    </source>
</evidence>
<protein>
    <recommendedName>
        <fullName evidence="2">N-acetylmuramoyl-L-alanine amidase</fullName>
        <ecNumber evidence="2">3.5.1.28</ecNumber>
    </recommendedName>
</protein>
<evidence type="ECO:0000256" key="4">
    <source>
        <dbReference type="ARBA" id="ARBA00023316"/>
    </source>
</evidence>
<dbReference type="GO" id="GO:0008745">
    <property type="term" value="F:N-acetylmuramoyl-L-alanine amidase activity"/>
    <property type="evidence" value="ECO:0007669"/>
    <property type="project" value="UniProtKB-EC"/>
</dbReference>
<dbReference type="PANTHER" id="PTHR30417:SF1">
    <property type="entry name" value="N-ACETYLMURAMOYL-L-ALANINE AMIDASE AMID"/>
    <property type="match status" value="1"/>
</dbReference>
<dbReference type="GO" id="GO:0009254">
    <property type="term" value="P:peptidoglycan turnover"/>
    <property type="evidence" value="ECO:0007669"/>
    <property type="project" value="TreeGrafter"/>
</dbReference>
<dbReference type="InterPro" id="IPR051206">
    <property type="entry name" value="NAMLAA_amidase_2"/>
</dbReference>
<dbReference type="CDD" id="cd06583">
    <property type="entry name" value="PGRP"/>
    <property type="match status" value="1"/>
</dbReference>
<comment type="caution">
    <text evidence="6">The sequence shown here is derived from an EMBL/GenBank/DDBJ whole genome shotgun (WGS) entry which is preliminary data.</text>
</comment>
<dbReference type="RefSeq" id="WP_184676827.1">
    <property type="nucleotide sequence ID" value="NZ_JACHGY010000001.1"/>
</dbReference>
<dbReference type="Gene3D" id="3.40.80.10">
    <property type="entry name" value="Peptidoglycan recognition protein-like"/>
    <property type="match status" value="1"/>
</dbReference>
<evidence type="ECO:0000259" key="5">
    <source>
        <dbReference type="Pfam" id="PF01510"/>
    </source>
</evidence>
<keyword evidence="4" id="KW-0961">Cell wall biogenesis/degradation</keyword>
<keyword evidence="3" id="KW-0378">Hydrolase</keyword>
<keyword evidence="7" id="KW-1185">Reference proteome</keyword>
<evidence type="ECO:0000256" key="3">
    <source>
        <dbReference type="ARBA" id="ARBA00022801"/>
    </source>
</evidence>
<dbReference type="EC" id="3.5.1.28" evidence="2"/>
<dbReference type="AlphaFoldDB" id="A0A7X0LK40"/>
<dbReference type="InterPro" id="IPR002502">
    <property type="entry name" value="Amidase_domain"/>
</dbReference>
<dbReference type="PANTHER" id="PTHR30417">
    <property type="entry name" value="N-ACETYLMURAMOYL-L-ALANINE AMIDASE AMID"/>
    <property type="match status" value="1"/>
</dbReference>
<proteinExistence type="predicted"/>
<organism evidence="6 7">
    <name type="scientific">Algisphaera agarilytica</name>
    <dbReference type="NCBI Taxonomy" id="1385975"/>
    <lineage>
        <taxon>Bacteria</taxon>
        <taxon>Pseudomonadati</taxon>
        <taxon>Planctomycetota</taxon>
        <taxon>Phycisphaerae</taxon>
        <taxon>Phycisphaerales</taxon>
        <taxon>Phycisphaeraceae</taxon>
        <taxon>Algisphaera</taxon>
    </lineage>
</organism>